<name>A0ABX9SPT0_9GAMM</name>
<evidence type="ECO:0000313" key="3">
    <source>
        <dbReference type="Proteomes" id="UP000280955"/>
    </source>
</evidence>
<comment type="caution">
    <text evidence="2">The sequence shown here is derived from an EMBL/GenBank/DDBJ whole genome shotgun (WGS) entry which is preliminary data.</text>
</comment>
<evidence type="ECO:0000259" key="1">
    <source>
        <dbReference type="Pfam" id="PF13503"/>
    </source>
</evidence>
<feature type="domain" description="DUF4123" evidence="1">
    <location>
        <begin position="21"/>
        <end position="141"/>
    </location>
</feature>
<gene>
    <name evidence="2" type="ORF">BDD30_2140</name>
</gene>
<dbReference type="EMBL" id="RBLJ01000002">
    <property type="protein sequence ID" value="RKS60025.1"/>
    <property type="molecule type" value="Genomic_DNA"/>
</dbReference>
<dbReference type="Pfam" id="PF13503">
    <property type="entry name" value="DUF4123"/>
    <property type="match status" value="1"/>
</dbReference>
<keyword evidence="3" id="KW-1185">Reference proteome</keyword>
<dbReference type="InterPro" id="IPR025391">
    <property type="entry name" value="DUF4123"/>
</dbReference>
<accession>A0ABX9SPT0</accession>
<sequence length="166" mass="19892">MTPELQKKWSEYREMHHEMKWYALVNGLQYERHFTEEIKYIDGTNNPLFRQYPDAKIAFAGPWLFDMAYAESWEEKLFTLEKVAPSVSWLHTTLSLDKLTRHLENYLNVELETGETALLRFYDPRILHQIRNIFSPEQLSAFTDGIHEWVYSFDNNDYFVKATQLC</sequence>
<reference evidence="2 3" key="1">
    <citation type="submission" date="2018-10" db="EMBL/GenBank/DDBJ databases">
        <title>Genomic Encyclopedia of Archaeal and Bacterial Type Strains, Phase II (KMG-II): from individual species to whole genera.</title>
        <authorList>
            <person name="Goeker M."/>
        </authorList>
    </citation>
    <scope>NUCLEOTIDE SEQUENCE [LARGE SCALE GENOMIC DNA]</scope>
    <source>
        <strain evidence="2 3">DSM 15149</strain>
    </source>
</reference>
<proteinExistence type="predicted"/>
<protein>
    <submittedName>
        <fullName evidence="2">Uncharacterized protein DUF4123</fullName>
    </submittedName>
</protein>
<dbReference type="Proteomes" id="UP000280955">
    <property type="component" value="Unassembled WGS sequence"/>
</dbReference>
<evidence type="ECO:0000313" key="2">
    <source>
        <dbReference type="EMBL" id="RKS60025.1"/>
    </source>
</evidence>
<dbReference type="RefSeq" id="WP_015836170.1">
    <property type="nucleotide sequence ID" value="NC_012962.1"/>
</dbReference>
<organism evidence="2 3">
    <name type="scientific">Photorhabdus asymbiotica</name>
    <dbReference type="NCBI Taxonomy" id="291112"/>
    <lineage>
        <taxon>Bacteria</taxon>
        <taxon>Pseudomonadati</taxon>
        <taxon>Pseudomonadota</taxon>
        <taxon>Gammaproteobacteria</taxon>
        <taxon>Enterobacterales</taxon>
        <taxon>Morganellaceae</taxon>
        <taxon>Photorhabdus</taxon>
    </lineage>
</organism>